<organism evidence="1 2">
    <name type="scientific">Mucuna pruriens</name>
    <name type="common">Velvet bean</name>
    <name type="synonym">Dolichos pruriens</name>
    <dbReference type="NCBI Taxonomy" id="157652"/>
    <lineage>
        <taxon>Eukaryota</taxon>
        <taxon>Viridiplantae</taxon>
        <taxon>Streptophyta</taxon>
        <taxon>Embryophyta</taxon>
        <taxon>Tracheophyta</taxon>
        <taxon>Spermatophyta</taxon>
        <taxon>Magnoliopsida</taxon>
        <taxon>eudicotyledons</taxon>
        <taxon>Gunneridae</taxon>
        <taxon>Pentapetalae</taxon>
        <taxon>rosids</taxon>
        <taxon>fabids</taxon>
        <taxon>Fabales</taxon>
        <taxon>Fabaceae</taxon>
        <taxon>Papilionoideae</taxon>
        <taxon>50 kb inversion clade</taxon>
        <taxon>NPAAA clade</taxon>
        <taxon>indigoferoid/millettioid clade</taxon>
        <taxon>Phaseoleae</taxon>
        <taxon>Mucuna</taxon>
    </lineage>
</organism>
<dbReference type="Proteomes" id="UP000257109">
    <property type="component" value="Unassembled WGS sequence"/>
</dbReference>
<dbReference type="OrthoDB" id="1747743at2759"/>
<comment type="caution">
    <text evidence="1">The sequence shown here is derived from an EMBL/GenBank/DDBJ whole genome shotgun (WGS) entry which is preliminary data.</text>
</comment>
<dbReference type="EMBL" id="QJKJ01004945">
    <property type="protein sequence ID" value="RDX92115.1"/>
    <property type="molecule type" value="Genomic_DNA"/>
</dbReference>
<accession>A0A371GNG7</accession>
<evidence type="ECO:0000313" key="1">
    <source>
        <dbReference type="EMBL" id="RDX92115.1"/>
    </source>
</evidence>
<gene>
    <name evidence="1" type="ORF">CR513_25802</name>
</gene>
<evidence type="ECO:0000313" key="2">
    <source>
        <dbReference type="Proteomes" id="UP000257109"/>
    </source>
</evidence>
<feature type="non-terminal residue" evidence="1">
    <location>
        <position position="1"/>
    </location>
</feature>
<keyword evidence="2" id="KW-1185">Reference proteome</keyword>
<sequence length="106" mass="12249">MEIAIIRANVEEAHEAIMARFIRGLKKKITDVVRLQHYMKIDLHGDQTSKTIKLIQILKKMRRLNIQMLLLKVNLTLIHPIDHVISSVSGVNEFDILLLNVQIKES</sequence>
<protein>
    <submittedName>
        <fullName evidence="1">Uncharacterized protein</fullName>
    </submittedName>
</protein>
<proteinExistence type="predicted"/>
<name>A0A371GNG7_MUCPR</name>
<reference evidence="1" key="1">
    <citation type="submission" date="2018-05" db="EMBL/GenBank/DDBJ databases">
        <title>Draft genome of Mucuna pruriens seed.</title>
        <authorList>
            <person name="Nnadi N.E."/>
            <person name="Vos R."/>
            <person name="Hasami M.H."/>
            <person name="Devisetty U.K."/>
            <person name="Aguiy J.C."/>
        </authorList>
    </citation>
    <scope>NUCLEOTIDE SEQUENCE [LARGE SCALE GENOMIC DNA]</scope>
    <source>
        <strain evidence="1">JCA_2017</strain>
    </source>
</reference>
<dbReference type="AlphaFoldDB" id="A0A371GNG7"/>